<evidence type="ECO:0000313" key="2">
    <source>
        <dbReference type="Proteomes" id="UP000829354"/>
    </source>
</evidence>
<organism evidence="1 2">
    <name type="scientific">Caenorhabditis briggsae</name>
    <dbReference type="NCBI Taxonomy" id="6238"/>
    <lineage>
        <taxon>Eukaryota</taxon>
        <taxon>Metazoa</taxon>
        <taxon>Ecdysozoa</taxon>
        <taxon>Nematoda</taxon>
        <taxon>Chromadorea</taxon>
        <taxon>Rhabditida</taxon>
        <taxon>Rhabditina</taxon>
        <taxon>Rhabditomorpha</taxon>
        <taxon>Rhabditoidea</taxon>
        <taxon>Rhabditidae</taxon>
        <taxon>Peloderinae</taxon>
        <taxon>Caenorhabditis</taxon>
    </lineage>
</organism>
<evidence type="ECO:0000313" key="1">
    <source>
        <dbReference type="EMBL" id="UMM30670.1"/>
    </source>
</evidence>
<dbReference type="Proteomes" id="UP000829354">
    <property type="component" value="Chromosome IV"/>
</dbReference>
<name>A0AAE9JJ36_CAEBR</name>
<reference evidence="1 2" key="1">
    <citation type="submission" date="2022-04" db="EMBL/GenBank/DDBJ databases">
        <title>Chromosome-level reference genomes for two strains of Caenorhabditis briggsae: an improved platform for comparative genomics.</title>
        <authorList>
            <person name="Stevens L."/>
            <person name="Andersen E."/>
        </authorList>
    </citation>
    <scope>NUCLEOTIDE SEQUENCE [LARGE SCALE GENOMIC DNA]</scope>
    <source>
        <strain evidence="1">VX34</strain>
        <tissue evidence="1">Whole-organism</tissue>
    </source>
</reference>
<dbReference type="EMBL" id="CP092623">
    <property type="protein sequence ID" value="UMM30670.1"/>
    <property type="molecule type" value="Genomic_DNA"/>
</dbReference>
<proteinExistence type="predicted"/>
<protein>
    <submittedName>
        <fullName evidence="1">Uncharacterized protein</fullName>
    </submittedName>
</protein>
<keyword evidence="2" id="KW-1185">Reference proteome</keyword>
<gene>
    <name evidence="1" type="ORF">L5515_012453</name>
</gene>
<accession>A0AAE9JJ36</accession>
<sequence length="273" mass="31488">MWHFLQPRQQLMAHNILGTVSRINALQVNSSTSRKTPRGFDQLECWPRRNVSGTWSRWRSKMEALLAKKQLYQYYSSCTLISCSWESDPITGFKQCVNVSWNIAEKSVDQLLAMAFYNGHTAMQSYSPDVPLESMALDMQEKNIPTEDNKFDELTLAIGARCHARCQLEFEFAIEYNLVMKPLSLLGNKLNSVGVDGSNWEKFEKDVLVPICAPIRECTRKMQANAFVLGTFGIIVRCLNCYEKLKDPVCFYNHSTLIEMYARFRRRVLRGNQ</sequence>
<dbReference type="AlphaFoldDB" id="A0AAE9JJ36"/>